<evidence type="ECO:0008006" key="5">
    <source>
        <dbReference type="Google" id="ProtNLM"/>
    </source>
</evidence>
<feature type="signal peptide" evidence="2">
    <location>
        <begin position="1"/>
        <end position="22"/>
    </location>
</feature>
<evidence type="ECO:0000256" key="1">
    <source>
        <dbReference type="SAM" id="MobiDB-lite"/>
    </source>
</evidence>
<organism evidence="3 4">
    <name type="scientific">Dyadobacter arcticus</name>
    <dbReference type="NCBI Taxonomy" id="1078754"/>
    <lineage>
        <taxon>Bacteria</taxon>
        <taxon>Pseudomonadati</taxon>
        <taxon>Bacteroidota</taxon>
        <taxon>Cytophagia</taxon>
        <taxon>Cytophagales</taxon>
        <taxon>Spirosomataceae</taxon>
        <taxon>Dyadobacter</taxon>
    </lineage>
</organism>
<evidence type="ECO:0000313" key="4">
    <source>
        <dbReference type="Proteomes" id="UP001179181"/>
    </source>
</evidence>
<comment type="caution">
    <text evidence="3">The sequence shown here is derived from an EMBL/GenBank/DDBJ whole genome shotgun (WGS) entry which is preliminary data.</text>
</comment>
<gene>
    <name evidence="3" type="ORF">FHS68_003080</name>
</gene>
<evidence type="ECO:0000256" key="2">
    <source>
        <dbReference type="SAM" id="SignalP"/>
    </source>
</evidence>
<proteinExistence type="predicted"/>
<feature type="region of interest" description="Disordered" evidence="1">
    <location>
        <begin position="21"/>
        <end position="50"/>
    </location>
</feature>
<dbReference type="RefSeq" id="WP_167271489.1">
    <property type="nucleotide sequence ID" value="NZ_JAASQJ010000003.1"/>
</dbReference>
<keyword evidence="4" id="KW-1185">Reference proteome</keyword>
<feature type="chain" id="PRO_5046206931" description="SGNH/GDSL hydrolase family protein" evidence="2">
    <location>
        <begin position="23"/>
        <end position="283"/>
    </location>
</feature>
<dbReference type="Proteomes" id="UP001179181">
    <property type="component" value="Unassembled WGS sequence"/>
</dbReference>
<keyword evidence="2" id="KW-0732">Signal</keyword>
<name>A0ABX0ULL0_9BACT</name>
<evidence type="ECO:0000313" key="3">
    <source>
        <dbReference type="EMBL" id="NIJ53898.1"/>
    </source>
</evidence>
<dbReference type="EMBL" id="JAASQJ010000003">
    <property type="protein sequence ID" value="NIJ53898.1"/>
    <property type="molecule type" value="Genomic_DNA"/>
</dbReference>
<protein>
    <recommendedName>
        <fullName evidence="5">SGNH/GDSL hydrolase family protein</fullName>
    </recommendedName>
</protein>
<sequence>MKKLILSALLLCFLGCSKSANEDPTPNVPEGPSGPATGTDPGKGQPGIVGTDGITAWEQLSSSEKDRIKGWNTIFMHQSVGADLEDGSSANGFRFEYFDMNEKPNKGLSGNVFSASNGMPMDKIAEFKKNALAHASIIKIAIFKFGYADITDDNVNEVKVAYKTMIDDLRNQIPGLRFVHVTPPLVYIATKDEGNAAKMNMAQWMKDTFKDKDVIFDLEAIESNNGSCKLGSVWTICDEYRSTASCPSKGQGVDAPEGQGHLCEKAATRISKAFLMSIYNIGK</sequence>
<accession>A0ABX0ULL0</accession>
<reference evidence="3 4" key="1">
    <citation type="submission" date="2020-03" db="EMBL/GenBank/DDBJ databases">
        <title>Genomic Encyclopedia of Type Strains, Phase IV (KMG-IV): sequencing the most valuable type-strain genomes for metagenomic binning, comparative biology and taxonomic classification.</title>
        <authorList>
            <person name="Goeker M."/>
        </authorList>
    </citation>
    <scope>NUCLEOTIDE SEQUENCE [LARGE SCALE GENOMIC DNA]</scope>
    <source>
        <strain evidence="3 4">DSM 102865</strain>
    </source>
</reference>